<evidence type="ECO:0000313" key="1">
    <source>
        <dbReference type="EMBL" id="EUA85141.1"/>
    </source>
</evidence>
<reference evidence="1 2" key="1">
    <citation type="submission" date="2014-01" db="EMBL/GenBank/DDBJ databases">
        <authorList>
            <person name="Dobos K."/>
            <person name="Lenaerts A."/>
            <person name="Ordway D."/>
            <person name="DeGroote M.A."/>
            <person name="Parker T."/>
            <person name="Sizemore C."/>
            <person name="Tallon L.J."/>
            <person name="Sadzewicz L.K."/>
            <person name="Sengamalay N."/>
            <person name="Fraser C.M."/>
            <person name="Hine E."/>
            <person name="Shefchek K.A."/>
            <person name="Das S.P."/>
            <person name="Tettelin H."/>
        </authorList>
    </citation>
    <scope>NUCLEOTIDE SEQUENCE [LARGE SCALE GENOMIC DNA]</scope>
    <source>
        <strain evidence="1 2">Harvey</strain>
    </source>
</reference>
<keyword evidence="2" id="KW-1185">Reference proteome</keyword>
<evidence type="ECO:0000313" key="2">
    <source>
        <dbReference type="Proteomes" id="UP000020681"/>
    </source>
</evidence>
<protein>
    <submittedName>
        <fullName evidence="1">Uncharacterized protein</fullName>
    </submittedName>
</protein>
<name>A0ABN0QKM4_MYCUL</name>
<accession>A0ABN0QKM4</accession>
<organism evidence="1 2">
    <name type="scientific">Mycobacterium ulcerans str. Harvey</name>
    <dbReference type="NCBI Taxonomy" id="1299332"/>
    <lineage>
        <taxon>Bacteria</taxon>
        <taxon>Bacillati</taxon>
        <taxon>Actinomycetota</taxon>
        <taxon>Actinomycetes</taxon>
        <taxon>Mycobacteriales</taxon>
        <taxon>Mycobacteriaceae</taxon>
        <taxon>Mycobacterium</taxon>
        <taxon>Mycobacterium ulcerans group</taxon>
    </lineage>
</organism>
<proteinExistence type="predicted"/>
<sequence length="83" mass="8517">MGQGGDHPPSPAARPGARVACQTDLTSAFGVLRRRYPSCRAGRRWPRWASALVAVGGSRGVSSTPVGTRELVSVSDVSGNPGG</sequence>
<gene>
    <name evidence="1" type="ORF">I551_8382</name>
</gene>
<dbReference type="EMBL" id="JAOL01000207">
    <property type="protein sequence ID" value="EUA85141.1"/>
    <property type="molecule type" value="Genomic_DNA"/>
</dbReference>
<comment type="caution">
    <text evidence="1">The sequence shown here is derived from an EMBL/GenBank/DDBJ whole genome shotgun (WGS) entry which is preliminary data.</text>
</comment>
<dbReference type="Proteomes" id="UP000020681">
    <property type="component" value="Unassembled WGS sequence"/>
</dbReference>